<dbReference type="EMBL" id="CM041552">
    <property type="protein sequence ID" value="KAI3354417.1"/>
    <property type="molecule type" value="Genomic_DNA"/>
</dbReference>
<feature type="non-terminal residue" evidence="1">
    <location>
        <position position="1"/>
    </location>
</feature>
<keyword evidence="2" id="KW-1185">Reference proteome</keyword>
<organism evidence="1 2">
    <name type="scientific">Scortum barcoo</name>
    <name type="common">barcoo grunter</name>
    <dbReference type="NCBI Taxonomy" id="214431"/>
    <lineage>
        <taxon>Eukaryota</taxon>
        <taxon>Metazoa</taxon>
        <taxon>Chordata</taxon>
        <taxon>Craniata</taxon>
        <taxon>Vertebrata</taxon>
        <taxon>Euteleostomi</taxon>
        <taxon>Actinopterygii</taxon>
        <taxon>Neopterygii</taxon>
        <taxon>Teleostei</taxon>
        <taxon>Neoteleostei</taxon>
        <taxon>Acanthomorphata</taxon>
        <taxon>Eupercaria</taxon>
        <taxon>Centrarchiformes</taxon>
        <taxon>Terapontoidei</taxon>
        <taxon>Terapontidae</taxon>
        <taxon>Scortum</taxon>
    </lineage>
</organism>
<proteinExistence type="predicted"/>
<evidence type="ECO:0000313" key="2">
    <source>
        <dbReference type="Proteomes" id="UP000831701"/>
    </source>
</evidence>
<reference evidence="1" key="1">
    <citation type="submission" date="2022-04" db="EMBL/GenBank/DDBJ databases">
        <title>Jade perch genome.</title>
        <authorList>
            <person name="Chao B."/>
        </authorList>
    </citation>
    <scope>NUCLEOTIDE SEQUENCE</scope>
    <source>
        <strain evidence="1">CB-2022</strain>
    </source>
</reference>
<dbReference type="Proteomes" id="UP000831701">
    <property type="component" value="Chromosome 22"/>
</dbReference>
<protein>
    <submittedName>
        <fullName evidence="1">Uncharacterized protein</fullName>
    </submittedName>
</protein>
<accession>A0ACB8VFE2</accession>
<gene>
    <name evidence="1" type="ORF">L3Q82_018937</name>
</gene>
<evidence type="ECO:0000313" key="1">
    <source>
        <dbReference type="EMBL" id="KAI3354417.1"/>
    </source>
</evidence>
<comment type="caution">
    <text evidence="1">The sequence shown here is derived from an EMBL/GenBank/DDBJ whole genome shotgun (WGS) entry which is preliminary data.</text>
</comment>
<sequence length="1762" mass="189099">YLQEEGLTATSQAFIQESPNLREYADHTLGDGTIPACVFSVFGKGLTTILNEYVAVKTKESCHEVPAMMTSLWKKLDFTLNQIKSLQNSPAISACQRTRSRVGVANMARQRALAVTAASAIVCSSVSETSSIISTANTSHGILSHSTPVSYASLHTRLATGSGTHQQIHDVNRLLNTPRDSPVPIVVSEHRLNPGPLSPGRRKWDTPRKRGGAVSASSGPVRCATTATTLSAEPQPEEAVDENFPQLVIQNARDKILGDRSLQEKLAENINKILASDPMPQTSKVSSTVEADQSIDEILGLEGEIHMSDDAIHDILEQTESDPAFQALYDLFDYNKTRFSDGEPGEGEISSNPEESDAAGSSAGKPLQNDDPGPTNRDANAMDSTSVTVKMRAGQERKTRKSSAPTLLKKTVLGPSGRTSRIENSSARLLVSHGEHRGVSSTAVDPNRKEKDFNNSVFVTQMDIDEPLNTPPPPSDSMATQEPAAKESTSTTAALGDSTTAPSSGASATLAAPEATLASGLDKREEHKQAQESKEQPALAPPSANQPVVLFPVQAELNSAQTPTADLPHMPISSCGGDAQPVFTLSVTPESASSTSASPAAPFTATLCSPTSASTSATLTATPSSSSSSSSCAPLSAAPDPQTADITAPNKAAADTNIVSLKIIISDNQDEDSSSDAALTQAISSISRDKIPTIYLSSPSKSPGVPGTPGTPKANLDEAAQAVSGLQSSEAQASSFSSKTGVVVPSPLTGTSQAQQNYIIQLPLDTTNPALQGATTSYFLVTEPPTTDAQTRPMLLSPGVSKGQPHANQYGVTTPTHSQGYTTGPALILPSPVKPMMLPVSVIGQNTLGKVQMVSNQLVAIPNPLPVQQLDSVKPKHPTVAIRQSTPAGTEKHLVGKLVQPVSAENAAQQDTAKCPRHRRILCFDSSADVQPQTAKTTRTSKPPVIITSTSQPVQQKEKDKSGGQSATQTKPTILAANKPKRRVQPIRCSAGPQTGGSFVREAEKSEPPQQHQKDPVKKNREDHGVRSQEFQSASTSRDDASQPETLKKSESGRKSKSIDKKHDHDKDGDGAKTKDSHSRLLSSESALKSGTRKEKEESSKKESAEKAPIKTREGRAEKRTPSQEVPSVTANKENEMKGSMKEQQQQSTPSSSASRDFSPPAVSQPTCNSQSKATKGPSKTSSLAKQAAEMLQDIQGLNPTSTPVKKPGAGSSDLSHPRTPGTVRNQEEPADCPRTPSRQKKGKDVDGTPKHLLPPTTPDVPTCSPASEAGSENSINMAAHTLMILSRAAIARTGTPLKDSLRQDGAGEKSPASSKNSKKRKHSSPTTSPPAKKERVSTAKFDLQEHGCLELTVHDTVAPIQRDVVIDVDTNSAVCLTDSVVCPESSVRERRQKDKEERLSLVVWRRPVTTLHYFLLETLIKLKEWTFKLWERRSTVFLFLVLCSLFSIAYSTEGAHQQYVKYLEKRFLWCAYWVGLGILSSVGLGTGLHTFLLYLGPHIASVTLAAYECGSTDFPEPPYPDQIVCPQGGVEESVSLFSIMSKVRLEACMWGAGTAIGELPPYFMARAARQSGADPEDEDYEEFEEMLEQAESAQDFVTRAKLGVQHMVQKVGFFGILACASIPNPLFDLAGITCGHFLVPFWTFFGATLIGKAIIKMHIQKLFVIITFSKHIVEQMVSLIGSVPKVGPALQKPFSQYLEAQRNKLHHAGGSAPADENWLSWVFEKVVLVMVCYFVISIVNSMAQSYAKRLQQQRHSEEKTK</sequence>
<name>A0ACB8VFE2_9TELE</name>